<dbReference type="Gene3D" id="3.80.10.10">
    <property type="entry name" value="Ribonuclease Inhibitor"/>
    <property type="match status" value="1"/>
</dbReference>
<dbReference type="Proteomes" id="UP000243579">
    <property type="component" value="Unassembled WGS sequence"/>
</dbReference>
<dbReference type="EMBL" id="JNBR01002137">
    <property type="protein sequence ID" value="OQR83542.1"/>
    <property type="molecule type" value="Genomic_DNA"/>
</dbReference>
<dbReference type="Pfam" id="PF13516">
    <property type="entry name" value="LRR_6"/>
    <property type="match status" value="3"/>
</dbReference>
<dbReference type="SUPFAM" id="SSF52047">
    <property type="entry name" value="RNI-like"/>
    <property type="match status" value="1"/>
</dbReference>
<dbReference type="AlphaFoldDB" id="A0A1V9YCW1"/>
<dbReference type="InterPro" id="IPR032675">
    <property type="entry name" value="LRR_dom_sf"/>
</dbReference>
<protein>
    <submittedName>
        <fullName evidence="1">Uncharacterized protein</fullName>
    </submittedName>
</protein>
<name>A0A1V9YCW1_ACHHY</name>
<dbReference type="SMART" id="SM00367">
    <property type="entry name" value="LRR_CC"/>
    <property type="match status" value="4"/>
</dbReference>
<organism evidence="1 2">
    <name type="scientific">Achlya hypogyna</name>
    <name type="common">Oomycete</name>
    <name type="synonym">Protoachlya hypogyna</name>
    <dbReference type="NCBI Taxonomy" id="1202772"/>
    <lineage>
        <taxon>Eukaryota</taxon>
        <taxon>Sar</taxon>
        <taxon>Stramenopiles</taxon>
        <taxon>Oomycota</taxon>
        <taxon>Saprolegniomycetes</taxon>
        <taxon>Saprolegniales</taxon>
        <taxon>Achlyaceae</taxon>
        <taxon>Achlya</taxon>
    </lineage>
</organism>
<dbReference type="InterPro" id="IPR006553">
    <property type="entry name" value="Leu-rich_rpt_Cys-con_subtyp"/>
</dbReference>
<keyword evidence="2" id="KW-1185">Reference proteome</keyword>
<dbReference type="GO" id="GO:0031146">
    <property type="term" value="P:SCF-dependent proteasomal ubiquitin-dependent protein catabolic process"/>
    <property type="evidence" value="ECO:0007669"/>
    <property type="project" value="TreeGrafter"/>
</dbReference>
<dbReference type="PANTHER" id="PTHR13318:SF95">
    <property type="entry name" value="F-BOX PROTEIN YLR352W"/>
    <property type="match status" value="1"/>
</dbReference>
<dbReference type="OrthoDB" id="10044893at2759"/>
<comment type="caution">
    <text evidence="1">The sequence shown here is derived from an EMBL/GenBank/DDBJ whole genome shotgun (WGS) entry which is preliminary data.</text>
</comment>
<evidence type="ECO:0000313" key="2">
    <source>
        <dbReference type="Proteomes" id="UP000243579"/>
    </source>
</evidence>
<proteinExistence type="predicted"/>
<evidence type="ECO:0000313" key="1">
    <source>
        <dbReference type="EMBL" id="OQR83542.1"/>
    </source>
</evidence>
<dbReference type="InterPro" id="IPR001611">
    <property type="entry name" value="Leu-rich_rpt"/>
</dbReference>
<dbReference type="STRING" id="1202772.A0A1V9YCW1"/>
<reference evidence="1 2" key="1">
    <citation type="journal article" date="2014" name="Genome Biol. Evol.">
        <title>The secreted proteins of Achlya hypogyna and Thraustotheca clavata identify the ancestral oomycete secretome and reveal gene acquisitions by horizontal gene transfer.</title>
        <authorList>
            <person name="Misner I."/>
            <person name="Blouin N."/>
            <person name="Leonard G."/>
            <person name="Richards T.A."/>
            <person name="Lane C.E."/>
        </authorList>
    </citation>
    <scope>NUCLEOTIDE SEQUENCE [LARGE SCALE GENOMIC DNA]</scope>
    <source>
        <strain evidence="1 2">ATCC 48635</strain>
    </source>
</reference>
<gene>
    <name evidence="1" type="ORF">ACHHYP_14590</name>
</gene>
<dbReference type="PANTHER" id="PTHR13318">
    <property type="entry name" value="PARTNER OF PAIRED, ISOFORM B-RELATED"/>
    <property type="match status" value="1"/>
</dbReference>
<dbReference type="GO" id="GO:0019005">
    <property type="term" value="C:SCF ubiquitin ligase complex"/>
    <property type="evidence" value="ECO:0007669"/>
    <property type="project" value="TreeGrafter"/>
</dbReference>
<accession>A0A1V9YCW1</accession>
<sequence length="344" mass="37877">MTSREVRLREAAVDPWSLVLFAGFLDSFAVVRTLSLVCRHFLQLSQEGVRLLDLHATKDAHTLLSRCVLPRYPHIGRLSIKWTSVSDVTLASLAQGLPNLTHLNLHGCTRITDNGCHSIALLTNLRFLDLSFCIGIGDLGLEHLRPLHLETLKLAMCRRVSDVGMAFLHHMHSLRELDLSCTGVTSHGLPLVAIANLLMLDVSGCRVDNASVASVLTAAPGLWYASVAHCELLTAQLWQLTKGSGLPALRVLVLRGARHLLALEGATERHARLWAVLFAKQCPHLAFLDIAACDVPPELKKKLVEAMPRLVVDDGAIDFPLTCDCPHLPPPTRRTRITRQARPH</sequence>